<dbReference type="PANTHER" id="PTHR47074">
    <property type="entry name" value="BNAC02G40300D PROTEIN"/>
    <property type="match status" value="1"/>
</dbReference>
<name>A0A811PEB9_9POAL</name>
<accession>A0A811PEB9</accession>
<dbReference type="OrthoDB" id="691445at2759"/>
<dbReference type="Gene3D" id="3.30.420.10">
    <property type="entry name" value="Ribonuclease H-like superfamily/Ribonuclease H"/>
    <property type="match status" value="1"/>
</dbReference>
<dbReference type="Pfam" id="PF13456">
    <property type="entry name" value="RVT_3"/>
    <property type="match status" value="1"/>
</dbReference>
<gene>
    <name evidence="2" type="ORF">NCGR_LOCUS25629</name>
    <name evidence="3" type="ORF">NCGR_LOCUS25631</name>
</gene>
<dbReference type="CDD" id="cd06222">
    <property type="entry name" value="RNase_H_like"/>
    <property type="match status" value="1"/>
</dbReference>
<dbReference type="GO" id="GO:0003676">
    <property type="term" value="F:nucleic acid binding"/>
    <property type="evidence" value="ECO:0007669"/>
    <property type="project" value="InterPro"/>
</dbReference>
<dbReference type="InterPro" id="IPR044730">
    <property type="entry name" value="RNase_H-like_dom_plant"/>
</dbReference>
<evidence type="ECO:0000313" key="4">
    <source>
        <dbReference type="Proteomes" id="UP000604825"/>
    </source>
</evidence>
<dbReference type="Proteomes" id="UP000604825">
    <property type="component" value="Unassembled WGS sequence"/>
</dbReference>
<dbReference type="EMBL" id="CAJGYO010000006">
    <property type="protein sequence ID" value="CAD6238394.1"/>
    <property type="molecule type" value="Genomic_DNA"/>
</dbReference>
<dbReference type="PANTHER" id="PTHR47074:SF11">
    <property type="entry name" value="REVERSE TRANSCRIPTASE-LIKE PROTEIN"/>
    <property type="match status" value="1"/>
</dbReference>
<sequence length="76" mass="8796">MEATACRDPLVLAKQHGKQRVVLETDCLELVNLWKKKHSQRSVVDPILKETEDLSLAFHDFFFSYVNRVCNKVAHV</sequence>
<evidence type="ECO:0000313" key="2">
    <source>
        <dbReference type="EMBL" id="CAD6238392.1"/>
    </source>
</evidence>
<evidence type="ECO:0000313" key="3">
    <source>
        <dbReference type="EMBL" id="CAD6238394.1"/>
    </source>
</evidence>
<reference evidence="2" key="1">
    <citation type="submission" date="2020-10" db="EMBL/GenBank/DDBJ databases">
        <authorList>
            <person name="Han B."/>
            <person name="Lu T."/>
            <person name="Zhao Q."/>
            <person name="Huang X."/>
            <person name="Zhao Y."/>
        </authorList>
    </citation>
    <scope>NUCLEOTIDE SEQUENCE</scope>
</reference>
<dbReference type="AlphaFoldDB" id="A0A811PEB9"/>
<dbReference type="EMBL" id="CAJGYO010000006">
    <property type="protein sequence ID" value="CAD6238392.1"/>
    <property type="molecule type" value="Genomic_DNA"/>
</dbReference>
<proteinExistence type="predicted"/>
<feature type="domain" description="RNase H type-1" evidence="1">
    <location>
        <begin position="2"/>
        <end position="75"/>
    </location>
</feature>
<keyword evidence="4" id="KW-1185">Reference proteome</keyword>
<dbReference type="InterPro" id="IPR002156">
    <property type="entry name" value="RNaseH_domain"/>
</dbReference>
<dbReference type="InterPro" id="IPR052929">
    <property type="entry name" value="RNase_H-like_EbsB-rel"/>
</dbReference>
<comment type="caution">
    <text evidence="2">The sequence shown here is derived from an EMBL/GenBank/DDBJ whole genome shotgun (WGS) entry which is preliminary data.</text>
</comment>
<dbReference type="InterPro" id="IPR036397">
    <property type="entry name" value="RNaseH_sf"/>
</dbReference>
<organism evidence="2 4">
    <name type="scientific">Miscanthus lutarioriparius</name>
    <dbReference type="NCBI Taxonomy" id="422564"/>
    <lineage>
        <taxon>Eukaryota</taxon>
        <taxon>Viridiplantae</taxon>
        <taxon>Streptophyta</taxon>
        <taxon>Embryophyta</taxon>
        <taxon>Tracheophyta</taxon>
        <taxon>Spermatophyta</taxon>
        <taxon>Magnoliopsida</taxon>
        <taxon>Liliopsida</taxon>
        <taxon>Poales</taxon>
        <taxon>Poaceae</taxon>
        <taxon>PACMAD clade</taxon>
        <taxon>Panicoideae</taxon>
        <taxon>Andropogonodae</taxon>
        <taxon>Andropogoneae</taxon>
        <taxon>Saccharinae</taxon>
        <taxon>Miscanthus</taxon>
    </lineage>
</organism>
<dbReference type="GO" id="GO:0004523">
    <property type="term" value="F:RNA-DNA hybrid ribonuclease activity"/>
    <property type="evidence" value="ECO:0007669"/>
    <property type="project" value="InterPro"/>
</dbReference>
<evidence type="ECO:0000259" key="1">
    <source>
        <dbReference type="Pfam" id="PF13456"/>
    </source>
</evidence>
<protein>
    <recommendedName>
        <fullName evidence="1">RNase H type-1 domain-containing protein</fullName>
    </recommendedName>
</protein>